<reference evidence="1 2" key="1">
    <citation type="journal article" date="2023" name="Sci. Data">
        <title>Genome assembly of the Korean intertidal mud-creeper Batillaria attramentaria.</title>
        <authorList>
            <person name="Patra A.K."/>
            <person name="Ho P.T."/>
            <person name="Jun S."/>
            <person name="Lee S.J."/>
            <person name="Kim Y."/>
            <person name="Won Y.J."/>
        </authorList>
    </citation>
    <scope>NUCLEOTIDE SEQUENCE [LARGE SCALE GENOMIC DNA]</scope>
    <source>
        <strain evidence="1">Wonlab-2016</strain>
    </source>
</reference>
<gene>
    <name evidence="1" type="ORF">BaRGS_00020920</name>
</gene>
<name>A0ABD0KLG2_9CAEN</name>
<dbReference type="EMBL" id="JACVVK020000158">
    <property type="protein sequence ID" value="KAK7487873.1"/>
    <property type="molecule type" value="Genomic_DNA"/>
</dbReference>
<accession>A0ABD0KLG2</accession>
<evidence type="ECO:0000313" key="1">
    <source>
        <dbReference type="EMBL" id="KAK7487873.1"/>
    </source>
</evidence>
<organism evidence="1 2">
    <name type="scientific">Batillaria attramentaria</name>
    <dbReference type="NCBI Taxonomy" id="370345"/>
    <lineage>
        <taxon>Eukaryota</taxon>
        <taxon>Metazoa</taxon>
        <taxon>Spiralia</taxon>
        <taxon>Lophotrochozoa</taxon>
        <taxon>Mollusca</taxon>
        <taxon>Gastropoda</taxon>
        <taxon>Caenogastropoda</taxon>
        <taxon>Sorbeoconcha</taxon>
        <taxon>Cerithioidea</taxon>
        <taxon>Batillariidae</taxon>
        <taxon>Batillaria</taxon>
    </lineage>
</organism>
<evidence type="ECO:0000313" key="2">
    <source>
        <dbReference type="Proteomes" id="UP001519460"/>
    </source>
</evidence>
<keyword evidence="2" id="KW-1185">Reference proteome</keyword>
<proteinExistence type="predicted"/>
<dbReference type="Proteomes" id="UP001519460">
    <property type="component" value="Unassembled WGS sequence"/>
</dbReference>
<dbReference type="AlphaFoldDB" id="A0ABD0KLG2"/>
<sequence length="172" mass="18568">MRSRNQSSILTRNLAQPSSTATAWVVQWSKEGSVSRAPQNQGGHDVHPVQMGHAPEGGFIEISGNFLTSFSPLSKEPAGAISIGTTAAARRREGPRAPVCQACPFPSQTTRDLLGESGKTRETNPRLPKRLFRCEAKRPSEGIRVDTVLHPIDVLLLLNRFSVSLLSAGPFG</sequence>
<protein>
    <submittedName>
        <fullName evidence="1">Uncharacterized protein</fullName>
    </submittedName>
</protein>
<comment type="caution">
    <text evidence="1">The sequence shown here is derived from an EMBL/GenBank/DDBJ whole genome shotgun (WGS) entry which is preliminary data.</text>
</comment>